<evidence type="ECO:0000259" key="15">
    <source>
        <dbReference type="Pfam" id="PF08245"/>
    </source>
</evidence>
<dbReference type="Gene3D" id="3.90.190.20">
    <property type="entry name" value="Mur ligase, C-terminal domain"/>
    <property type="match status" value="1"/>
</dbReference>
<evidence type="ECO:0000256" key="4">
    <source>
        <dbReference type="ARBA" id="ARBA00022741"/>
    </source>
</evidence>
<evidence type="ECO:0000256" key="2">
    <source>
        <dbReference type="ARBA" id="ARBA00022598"/>
    </source>
</evidence>
<comment type="function">
    <text evidence="10 11">Involved in cell wall formation. Catalyzes the final step in the synthesis of UDP-N-acetylmuramoyl-pentapeptide, the precursor of murein.</text>
</comment>
<comment type="pathway">
    <text evidence="10 11">Cell wall biogenesis; peptidoglycan biosynthesis.</text>
</comment>
<keyword evidence="8 10" id="KW-0131">Cell cycle</keyword>
<dbReference type="HAMAP" id="MF_02019">
    <property type="entry name" value="MurF"/>
    <property type="match status" value="1"/>
</dbReference>
<proteinExistence type="inferred from homology"/>
<evidence type="ECO:0000256" key="11">
    <source>
        <dbReference type="RuleBase" id="RU004136"/>
    </source>
</evidence>
<comment type="catalytic activity">
    <reaction evidence="10 11">
        <text>D-alanyl-D-alanine + UDP-N-acetyl-alpha-D-muramoyl-L-alanyl-gamma-D-glutamyl-meso-2,6-diaminopimelate + ATP = UDP-N-acetyl-alpha-D-muramoyl-L-alanyl-gamma-D-glutamyl-meso-2,6-diaminopimeloyl-D-alanyl-D-alanine + ADP + phosphate + H(+)</text>
        <dbReference type="Rhea" id="RHEA:28374"/>
        <dbReference type="ChEBI" id="CHEBI:15378"/>
        <dbReference type="ChEBI" id="CHEBI:30616"/>
        <dbReference type="ChEBI" id="CHEBI:43474"/>
        <dbReference type="ChEBI" id="CHEBI:57822"/>
        <dbReference type="ChEBI" id="CHEBI:61386"/>
        <dbReference type="ChEBI" id="CHEBI:83905"/>
        <dbReference type="ChEBI" id="CHEBI:456216"/>
        <dbReference type="EC" id="6.3.2.10"/>
    </reaction>
</comment>
<dbReference type="GO" id="GO:0008360">
    <property type="term" value="P:regulation of cell shape"/>
    <property type="evidence" value="ECO:0007669"/>
    <property type="project" value="UniProtKB-KW"/>
</dbReference>
<evidence type="ECO:0000256" key="1">
    <source>
        <dbReference type="ARBA" id="ARBA00022490"/>
    </source>
</evidence>
<keyword evidence="2 10" id="KW-0436">Ligase</keyword>
<dbReference type="GO" id="GO:0071555">
    <property type="term" value="P:cell wall organization"/>
    <property type="evidence" value="ECO:0007669"/>
    <property type="project" value="UniProtKB-KW"/>
</dbReference>
<dbReference type="GO" id="GO:0008766">
    <property type="term" value="F:UDP-N-acetylmuramoylalanyl-D-glutamyl-2,6-diaminopimelate-D-alanyl-D-alanine ligase activity"/>
    <property type="evidence" value="ECO:0007669"/>
    <property type="project" value="RHEA"/>
</dbReference>
<dbReference type="EC" id="6.3.2.10" evidence="10 11"/>
<dbReference type="InterPro" id="IPR036565">
    <property type="entry name" value="Mur-like_cat_sf"/>
</dbReference>
<evidence type="ECO:0000256" key="10">
    <source>
        <dbReference type="HAMAP-Rule" id="MF_02019"/>
    </source>
</evidence>
<dbReference type="NCBIfam" id="TIGR01143">
    <property type="entry name" value="murF"/>
    <property type="match status" value="1"/>
</dbReference>
<gene>
    <name evidence="10" type="primary">murF</name>
    <name evidence="16" type="ORF">E2A64_16435</name>
</gene>
<organism evidence="16 17">
    <name type="scientific">Pseudohoeflea suaedae</name>
    <dbReference type="NCBI Taxonomy" id="877384"/>
    <lineage>
        <taxon>Bacteria</taxon>
        <taxon>Pseudomonadati</taxon>
        <taxon>Pseudomonadota</taxon>
        <taxon>Alphaproteobacteria</taxon>
        <taxon>Hyphomicrobiales</taxon>
        <taxon>Rhizobiaceae</taxon>
        <taxon>Pseudohoeflea</taxon>
    </lineage>
</organism>
<dbReference type="GO" id="GO:0051301">
    <property type="term" value="P:cell division"/>
    <property type="evidence" value="ECO:0007669"/>
    <property type="project" value="UniProtKB-KW"/>
</dbReference>
<comment type="subcellular location">
    <subcellularLocation>
        <location evidence="10 11">Cytoplasm</location>
    </subcellularLocation>
</comment>
<keyword evidence="17" id="KW-1185">Reference proteome</keyword>
<protein>
    <recommendedName>
        <fullName evidence="10 11">UDP-N-acetylmuramoyl-tripeptide--D-alanyl-D-alanine ligase</fullName>
        <ecNumber evidence="10 11">6.3.2.10</ecNumber>
    </recommendedName>
    <alternativeName>
        <fullName evidence="10">D-alanyl-D-alanine-adding enzyme</fullName>
    </alternativeName>
</protein>
<dbReference type="InterPro" id="IPR036615">
    <property type="entry name" value="Mur_ligase_C_dom_sf"/>
</dbReference>
<comment type="similarity">
    <text evidence="10">Belongs to the MurCDEF family. MurF subfamily.</text>
</comment>
<dbReference type="Pfam" id="PF01225">
    <property type="entry name" value="Mur_ligase"/>
    <property type="match status" value="1"/>
</dbReference>
<dbReference type="InterPro" id="IPR051046">
    <property type="entry name" value="MurCDEF_CellWall_CoF430Synth"/>
</dbReference>
<dbReference type="Gene3D" id="3.40.1190.10">
    <property type="entry name" value="Mur-like, catalytic domain"/>
    <property type="match status" value="1"/>
</dbReference>
<dbReference type="SUPFAM" id="SSF63418">
    <property type="entry name" value="MurE/MurF N-terminal domain"/>
    <property type="match status" value="1"/>
</dbReference>
<reference evidence="16 17" key="1">
    <citation type="journal article" date="2013" name="Int. J. Syst. Evol. Microbiol.">
        <title>Hoeflea suaedae sp. nov., an endophytic bacterium isolated from the root of the halophyte Suaeda maritima.</title>
        <authorList>
            <person name="Chung E.J."/>
            <person name="Park J.A."/>
            <person name="Pramanik P."/>
            <person name="Bibi F."/>
            <person name="Jeon C.O."/>
            <person name="Chung Y.R."/>
        </authorList>
    </citation>
    <scope>NUCLEOTIDE SEQUENCE [LARGE SCALE GENOMIC DNA]</scope>
    <source>
        <strain evidence="16 17">YC6898</strain>
    </source>
</reference>
<evidence type="ECO:0000259" key="14">
    <source>
        <dbReference type="Pfam" id="PF02875"/>
    </source>
</evidence>
<evidence type="ECO:0000313" key="17">
    <source>
        <dbReference type="Proteomes" id="UP000295131"/>
    </source>
</evidence>
<feature type="compositionally biased region" description="Basic and acidic residues" evidence="12">
    <location>
        <begin position="501"/>
        <end position="514"/>
    </location>
</feature>
<dbReference type="NCBIfam" id="NF010693">
    <property type="entry name" value="PRK14093.1"/>
    <property type="match status" value="1"/>
</dbReference>
<dbReference type="UniPathway" id="UPA00219"/>
<dbReference type="RefSeq" id="WP_133285608.1">
    <property type="nucleotide sequence ID" value="NZ_SMSI01000004.1"/>
</dbReference>
<dbReference type="SUPFAM" id="SSF53623">
    <property type="entry name" value="MurD-like peptide ligases, catalytic domain"/>
    <property type="match status" value="1"/>
</dbReference>
<dbReference type="InterPro" id="IPR005863">
    <property type="entry name" value="UDP-N-AcMur_synth"/>
</dbReference>
<evidence type="ECO:0000256" key="5">
    <source>
        <dbReference type="ARBA" id="ARBA00022840"/>
    </source>
</evidence>
<dbReference type="InterPro" id="IPR035911">
    <property type="entry name" value="MurE/MurF_N"/>
</dbReference>
<evidence type="ECO:0000313" key="16">
    <source>
        <dbReference type="EMBL" id="TDH34262.1"/>
    </source>
</evidence>
<comment type="caution">
    <text evidence="16">The sequence shown here is derived from an EMBL/GenBank/DDBJ whole genome shotgun (WGS) entry which is preliminary data.</text>
</comment>
<feature type="domain" description="Mur ligase C-terminal" evidence="14">
    <location>
        <begin position="330"/>
        <end position="454"/>
    </location>
</feature>
<evidence type="ECO:0000256" key="3">
    <source>
        <dbReference type="ARBA" id="ARBA00022618"/>
    </source>
</evidence>
<feature type="binding site" evidence="10">
    <location>
        <begin position="116"/>
        <end position="122"/>
    </location>
    <ligand>
        <name>ATP</name>
        <dbReference type="ChEBI" id="CHEBI:30616"/>
    </ligand>
</feature>
<dbReference type="Proteomes" id="UP000295131">
    <property type="component" value="Unassembled WGS sequence"/>
</dbReference>
<keyword evidence="7 10" id="KW-0573">Peptidoglycan synthesis</keyword>
<evidence type="ECO:0000256" key="6">
    <source>
        <dbReference type="ARBA" id="ARBA00022960"/>
    </source>
</evidence>
<keyword evidence="5 10" id="KW-0067">ATP-binding</keyword>
<evidence type="ECO:0000259" key="13">
    <source>
        <dbReference type="Pfam" id="PF01225"/>
    </source>
</evidence>
<dbReference type="InterPro" id="IPR000713">
    <property type="entry name" value="Mur_ligase_N"/>
</dbReference>
<dbReference type="InterPro" id="IPR004101">
    <property type="entry name" value="Mur_ligase_C"/>
</dbReference>
<keyword evidence="3 10" id="KW-0132">Cell division</keyword>
<dbReference type="GO" id="GO:0047480">
    <property type="term" value="F:UDP-N-acetylmuramoyl-tripeptide-D-alanyl-D-alanine ligase activity"/>
    <property type="evidence" value="ECO:0007669"/>
    <property type="project" value="UniProtKB-UniRule"/>
</dbReference>
<dbReference type="SUPFAM" id="SSF53244">
    <property type="entry name" value="MurD-like peptide ligases, peptide-binding domain"/>
    <property type="match status" value="1"/>
</dbReference>
<dbReference type="Pfam" id="PF02875">
    <property type="entry name" value="Mur_ligase_C"/>
    <property type="match status" value="1"/>
</dbReference>
<dbReference type="PANTHER" id="PTHR43024:SF1">
    <property type="entry name" value="UDP-N-ACETYLMURAMOYL-TRIPEPTIDE--D-ALANYL-D-ALANINE LIGASE"/>
    <property type="match status" value="1"/>
</dbReference>
<evidence type="ECO:0000256" key="7">
    <source>
        <dbReference type="ARBA" id="ARBA00022984"/>
    </source>
</evidence>
<dbReference type="InterPro" id="IPR013221">
    <property type="entry name" value="Mur_ligase_cen"/>
</dbReference>
<keyword evidence="4 10" id="KW-0547">Nucleotide-binding</keyword>
<name>A0A4R5PHG9_9HYPH</name>
<dbReference type="OrthoDB" id="9801978at2"/>
<dbReference type="Pfam" id="PF08245">
    <property type="entry name" value="Mur_ligase_M"/>
    <property type="match status" value="1"/>
</dbReference>
<sequence length="514" mass="54944">MSMLWTADELVDAMNGRPVGNMPKGVTGISIDTRTLNKGDAFFAIKGDKFDGHNFASAAMANGAGLLVVAEAKLPAMGRLALLVPMIVVDDVLKALGDLGRAARARSSGKIIAVTGSVGKTTTKEMLRHVLSSCGEVHAAKASLNNHWGVPLTLARLPATADYGVFEIGMNHPDEIRPLVNMVRPHVAIITTVAAAHLGNFKNLGEIAAAKAEIMEGVVEGGYVLLNRDNEKFAALKKRADELKIGHVRSFGEHKQSTIRLMSARLESDHSEITARLNARDIALSIGAPGRHIVQNALAALGAAWFAGADMGRVAQSFATFSAEKGRGARHELSHGDGTVTLIDESYNANPASMRAALSLLNTARTGEGGRRIAVLGDMLEMGKFSERVHRDLKEPIVDAGVDVVCLAGPEMRHLTDEIGTDLNVIYRETAEELAVWLKQNVRAGDVVMVKSSFGIGFGKIITALVEAWPPIPYRGEPRVQPAQEPVSEEASAEPSPVEEPVDHPSDDLPEIKE</sequence>
<dbReference type="GO" id="GO:0005524">
    <property type="term" value="F:ATP binding"/>
    <property type="evidence" value="ECO:0007669"/>
    <property type="project" value="UniProtKB-UniRule"/>
</dbReference>
<feature type="domain" description="Mur ligase central" evidence="15">
    <location>
        <begin position="114"/>
        <end position="304"/>
    </location>
</feature>
<evidence type="ECO:0000256" key="9">
    <source>
        <dbReference type="ARBA" id="ARBA00023316"/>
    </source>
</evidence>
<keyword evidence="9 10" id="KW-0961">Cell wall biogenesis/degradation</keyword>
<dbReference type="Gene3D" id="3.40.1390.10">
    <property type="entry name" value="MurE/MurF, N-terminal domain"/>
    <property type="match status" value="1"/>
</dbReference>
<evidence type="ECO:0000256" key="12">
    <source>
        <dbReference type="SAM" id="MobiDB-lite"/>
    </source>
</evidence>
<dbReference type="GO" id="GO:0005737">
    <property type="term" value="C:cytoplasm"/>
    <property type="evidence" value="ECO:0007669"/>
    <property type="project" value="UniProtKB-SubCell"/>
</dbReference>
<evidence type="ECO:0000256" key="8">
    <source>
        <dbReference type="ARBA" id="ARBA00023306"/>
    </source>
</evidence>
<feature type="domain" description="Mur ligase N-terminal catalytic" evidence="13">
    <location>
        <begin position="26"/>
        <end position="102"/>
    </location>
</feature>
<feature type="region of interest" description="Disordered" evidence="12">
    <location>
        <begin position="475"/>
        <end position="514"/>
    </location>
</feature>
<keyword evidence="6 10" id="KW-0133">Cell shape</keyword>
<dbReference type="PANTHER" id="PTHR43024">
    <property type="entry name" value="UDP-N-ACETYLMURAMOYL-TRIPEPTIDE--D-ALANYL-D-ALANINE LIGASE"/>
    <property type="match status" value="1"/>
</dbReference>
<keyword evidence="1 10" id="KW-0963">Cytoplasm</keyword>
<accession>A0A4R5PHG9</accession>
<dbReference type="EMBL" id="SMSI01000004">
    <property type="protein sequence ID" value="TDH34262.1"/>
    <property type="molecule type" value="Genomic_DNA"/>
</dbReference>
<dbReference type="GO" id="GO:0009252">
    <property type="term" value="P:peptidoglycan biosynthetic process"/>
    <property type="evidence" value="ECO:0007669"/>
    <property type="project" value="UniProtKB-UniRule"/>
</dbReference>
<dbReference type="AlphaFoldDB" id="A0A4R5PHG9"/>